<evidence type="ECO:0000256" key="6">
    <source>
        <dbReference type="ARBA" id="ARBA00023125"/>
    </source>
</evidence>
<keyword evidence="6 8" id="KW-0238">DNA-binding</keyword>
<sequence length="150" mass="17579">MKCPFCSFPDSKVVDSRPDKGGAAIRRRRECESCGKRFTTYERVEEPLPLVLKKDGRREPFDRMKIVSGIQKACEKRQVSRETIDRLVDRLEGRLQEWGEKEVPSTTIGEWVMTELHEIDEVAYVRFASVYRSFKDVNEFMSELQDLLKK</sequence>
<reference evidence="10 11" key="1">
    <citation type="journal article" date="2015" name="Genome Announc.">
        <title>Complete Genome of Geobacter pickeringii G13T, a Metal-Reducing Isolate from Sedimentary Kaolin Deposits.</title>
        <authorList>
            <person name="Badalamenti J.P."/>
            <person name="Bond D.R."/>
        </authorList>
    </citation>
    <scope>NUCLEOTIDE SEQUENCE [LARGE SCALE GENOMIC DNA]</scope>
    <source>
        <strain evidence="10 11">G13</strain>
    </source>
</reference>
<evidence type="ECO:0000313" key="11">
    <source>
        <dbReference type="Proteomes" id="UP000057609"/>
    </source>
</evidence>
<dbReference type="KEGG" id="gpi:GPICK_08010"/>
<evidence type="ECO:0000259" key="9">
    <source>
        <dbReference type="PROSITE" id="PS51161"/>
    </source>
</evidence>
<evidence type="ECO:0000256" key="4">
    <source>
        <dbReference type="ARBA" id="ARBA00022840"/>
    </source>
</evidence>
<comment type="function">
    <text evidence="8">Negatively regulates transcription of bacterial ribonucleotide reductase nrd genes and operons by binding to NrdR-boxes.</text>
</comment>
<dbReference type="Proteomes" id="UP000057609">
    <property type="component" value="Chromosome"/>
</dbReference>
<evidence type="ECO:0000256" key="3">
    <source>
        <dbReference type="ARBA" id="ARBA00022771"/>
    </source>
</evidence>
<keyword evidence="3 8" id="KW-0863">Zinc-finger</keyword>
<dbReference type="InterPro" id="IPR005144">
    <property type="entry name" value="ATP-cone_dom"/>
</dbReference>
<dbReference type="GO" id="GO:0008270">
    <property type="term" value="F:zinc ion binding"/>
    <property type="evidence" value="ECO:0007669"/>
    <property type="project" value="UniProtKB-UniRule"/>
</dbReference>
<dbReference type="Pfam" id="PF03477">
    <property type="entry name" value="ATP-cone"/>
    <property type="match status" value="1"/>
</dbReference>
<dbReference type="OrthoDB" id="9807461at2"/>
<keyword evidence="1 8" id="KW-0678">Repressor</keyword>
<dbReference type="AlphaFoldDB" id="A0A0B5BDS2"/>
<evidence type="ECO:0000256" key="1">
    <source>
        <dbReference type="ARBA" id="ARBA00022491"/>
    </source>
</evidence>
<dbReference type="InterPro" id="IPR003796">
    <property type="entry name" value="RNR_NrdR-like"/>
</dbReference>
<dbReference type="RefSeq" id="WP_039741982.1">
    <property type="nucleotide sequence ID" value="NZ_CP009788.1"/>
</dbReference>
<comment type="similarity">
    <text evidence="8">Belongs to the NrdR family.</text>
</comment>
<evidence type="ECO:0000256" key="8">
    <source>
        <dbReference type="HAMAP-Rule" id="MF_00440"/>
    </source>
</evidence>
<keyword evidence="4 8" id="KW-0067">ATP-binding</keyword>
<keyword evidence="5 8" id="KW-0805">Transcription regulation</keyword>
<dbReference type="GO" id="GO:0003677">
    <property type="term" value="F:DNA binding"/>
    <property type="evidence" value="ECO:0007669"/>
    <property type="project" value="UniProtKB-KW"/>
</dbReference>
<dbReference type="PANTHER" id="PTHR30455">
    <property type="entry name" value="TRANSCRIPTIONAL REPRESSOR NRDR"/>
    <property type="match status" value="1"/>
</dbReference>
<dbReference type="HOGENOM" id="CLU_108412_0_0_7"/>
<keyword evidence="2 8" id="KW-0547">Nucleotide-binding</keyword>
<comment type="cofactor">
    <cofactor evidence="8">
        <name>Zn(2+)</name>
        <dbReference type="ChEBI" id="CHEBI:29105"/>
    </cofactor>
    <text evidence="8">Binds 1 zinc ion.</text>
</comment>
<feature type="zinc finger region" evidence="8">
    <location>
        <begin position="3"/>
        <end position="34"/>
    </location>
</feature>
<feature type="domain" description="ATP-cone" evidence="9">
    <location>
        <begin position="49"/>
        <end position="139"/>
    </location>
</feature>
<dbReference type="GO" id="GO:0045892">
    <property type="term" value="P:negative regulation of DNA-templated transcription"/>
    <property type="evidence" value="ECO:0007669"/>
    <property type="project" value="UniProtKB-UniRule"/>
</dbReference>
<protein>
    <recommendedName>
        <fullName evidence="8">Transcriptional repressor NrdR</fullName>
    </recommendedName>
</protein>
<evidence type="ECO:0000256" key="5">
    <source>
        <dbReference type="ARBA" id="ARBA00023015"/>
    </source>
</evidence>
<keyword evidence="8" id="KW-0479">Metal-binding</keyword>
<proteinExistence type="inferred from homology"/>
<organism evidence="10 11">
    <name type="scientific">Geobacter pickeringii</name>
    <dbReference type="NCBI Taxonomy" id="345632"/>
    <lineage>
        <taxon>Bacteria</taxon>
        <taxon>Pseudomonadati</taxon>
        <taxon>Thermodesulfobacteriota</taxon>
        <taxon>Desulfuromonadia</taxon>
        <taxon>Geobacterales</taxon>
        <taxon>Geobacteraceae</taxon>
        <taxon>Geobacter</taxon>
    </lineage>
</organism>
<evidence type="ECO:0000256" key="2">
    <source>
        <dbReference type="ARBA" id="ARBA00022741"/>
    </source>
</evidence>
<gene>
    <name evidence="8" type="primary">nrdR</name>
    <name evidence="10" type="ORF">GPICK_08010</name>
</gene>
<name>A0A0B5BDS2_9BACT</name>
<dbReference type="STRING" id="345632.GPICK_08010"/>
<evidence type="ECO:0000256" key="7">
    <source>
        <dbReference type="ARBA" id="ARBA00023163"/>
    </source>
</evidence>
<dbReference type="PANTHER" id="PTHR30455:SF2">
    <property type="entry name" value="TRANSCRIPTIONAL REPRESSOR NRDR"/>
    <property type="match status" value="1"/>
</dbReference>
<dbReference type="EMBL" id="CP009788">
    <property type="protein sequence ID" value="AJE03304.1"/>
    <property type="molecule type" value="Genomic_DNA"/>
</dbReference>
<dbReference type="HAMAP" id="MF_00440">
    <property type="entry name" value="NrdR"/>
    <property type="match status" value="1"/>
</dbReference>
<keyword evidence="8" id="KW-0862">Zinc</keyword>
<evidence type="ECO:0000313" key="10">
    <source>
        <dbReference type="EMBL" id="AJE03304.1"/>
    </source>
</evidence>
<dbReference type="PROSITE" id="PS51161">
    <property type="entry name" value="ATP_CONE"/>
    <property type="match status" value="1"/>
</dbReference>
<dbReference type="Pfam" id="PF22811">
    <property type="entry name" value="Zn_ribbon_NrdR"/>
    <property type="match status" value="1"/>
</dbReference>
<keyword evidence="11" id="KW-1185">Reference proteome</keyword>
<accession>A0A0B5BDS2</accession>
<dbReference type="NCBIfam" id="TIGR00244">
    <property type="entry name" value="transcriptional regulator NrdR"/>
    <property type="match status" value="1"/>
</dbReference>
<dbReference type="GO" id="GO:0005524">
    <property type="term" value="F:ATP binding"/>
    <property type="evidence" value="ECO:0007669"/>
    <property type="project" value="UniProtKB-UniRule"/>
</dbReference>
<dbReference type="InterPro" id="IPR055173">
    <property type="entry name" value="NrdR-like_N"/>
</dbReference>
<keyword evidence="7 8" id="KW-0804">Transcription</keyword>